<name>A0A8S5LUB4_9CAUD</name>
<evidence type="ECO:0000313" key="2">
    <source>
        <dbReference type="EMBL" id="DAD73411.1"/>
    </source>
</evidence>
<evidence type="ECO:0000256" key="1">
    <source>
        <dbReference type="SAM" id="Phobius"/>
    </source>
</evidence>
<accession>A0A8S5LUB4</accession>
<protein>
    <submittedName>
        <fullName evidence="2">Uncharacterized protein</fullName>
    </submittedName>
</protein>
<reference evidence="2" key="1">
    <citation type="journal article" date="2021" name="Proc. Natl. Acad. Sci. U.S.A.">
        <title>A Catalog of Tens of Thousands of Viruses from Human Metagenomes Reveals Hidden Associations with Chronic Diseases.</title>
        <authorList>
            <person name="Tisza M.J."/>
            <person name="Buck C.B."/>
        </authorList>
    </citation>
    <scope>NUCLEOTIDE SEQUENCE</scope>
    <source>
        <strain evidence="2">CtKm44</strain>
    </source>
</reference>
<keyword evidence="1" id="KW-1133">Transmembrane helix</keyword>
<keyword evidence="1" id="KW-0472">Membrane</keyword>
<proteinExistence type="predicted"/>
<organism evidence="2">
    <name type="scientific">Siphoviridae sp. ctKm44</name>
    <dbReference type="NCBI Taxonomy" id="2826245"/>
    <lineage>
        <taxon>Viruses</taxon>
        <taxon>Duplodnaviria</taxon>
        <taxon>Heunggongvirae</taxon>
        <taxon>Uroviricota</taxon>
        <taxon>Caudoviricetes</taxon>
    </lineage>
</organism>
<keyword evidence="1" id="KW-0812">Transmembrane</keyword>
<dbReference type="EMBL" id="BK014735">
    <property type="protein sequence ID" value="DAD73411.1"/>
    <property type="molecule type" value="Genomic_DNA"/>
</dbReference>
<sequence length="149" mass="16983">MEREKSMSSEVQAHFTGLLKWLLSPEVLSQIGLYIGVGASIVGFASRAFKKFWAKLEAKQNEEIEGIKNSIAALAISFEEMRKTQERDFLRLQIVTGIHSGRLSNNEILTLYDEYSRKGGNSYVSRIVNDYVDENNIKEEGKRNARKHN</sequence>
<feature type="transmembrane region" description="Helical" evidence="1">
    <location>
        <begin position="31"/>
        <end position="49"/>
    </location>
</feature>